<organism evidence="2 4">
    <name type="scientific">Escherichia coli</name>
    <dbReference type="NCBI Taxonomy" id="562"/>
    <lineage>
        <taxon>Bacteria</taxon>
        <taxon>Pseudomonadati</taxon>
        <taxon>Pseudomonadota</taxon>
        <taxon>Gammaproteobacteria</taxon>
        <taxon>Enterobacterales</taxon>
        <taxon>Enterobacteriaceae</taxon>
        <taxon>Escherichia</taxon>
    </lineage>
</organism>
<evidence type="ECO:0000313" key="3">
    <source>
        <dbReference type="EMBL" id="STK89277.1"/>
    </source>
</evidence>
<dbReference type="AlphaFoldDB" id="A0A2X3KD07"/>
<dbReference type="Proteomes" id="UP000250991">
    <property type="component" value="Unassembled WGS sequence"/>
</dbReference>
<protein>
    <submittedName>
        <fullName evidence="2">Uncharacterized protein</fullName>
    </submittedName>
</protein>
<keyword evidence="1" id="KW-0472">Membrane</keyword>
<sequence length="50" mass="5416">MPGTFWPFMFTGILWIKMPACGFRGAGFAIFGGWLAASFGMNMEAMFTGG</sequence>
<reference evidence="4 5" key="1">
    <citation type="submission" date="2018-06" db="EMBL/GenBank/DDBJ databases">
        <authorList>
            <consortium name="Pathogen Informatics"/>
            <person name="Doyle S."/>
        </authorList>
    </citation>
    <scope>NUCLEOTIDE SEQUENCE [LARGE SCALE GENOMIC DNA]</scope>
    <source>
        <strain evidence="2 4">NCTC8009</strain>
        <strain evidence="3 5">NCTC8179</strain>
    </source>
</reference>
<gene>
    <name evidence="2" type="ORF">NCTC8009_04496</name>
    <name evidence="3" type="ORF">NCTC8179_03739</name>
</gene>
<keyword evidence="1" id="KW-1133">Transmembrane helix</keyword>
<dbReference type="EMBL" id="UGEB01000001">
    <property type="protein sequence ID" value="STK89277.1"/>
    <property type="molecule type" value="Genomic_DNA"/>
</dbReference>
<feature type="transmembrane region" description="Helical" evidence="1">
    <location>
        <begin position="12"/>
        <end position="37"/>
    </location>
</feature>
<name>A0A2X3KD07_ECOLX</name>
<evidence type="ECO:0000313" key="2">
    <source>
        <dbReference type="EMBL" id="SQD03995.1"/>
    </source>
</evidence>
<evidence type="ECO:0000313" key="5">
    <source>
        <dbReference type="Proteomes" id="UP000255543"/>
    </source>
</evidence>
<dbReference type="Proteomes" id="UP000255543">
    <property type="component" value="Unassembled WGS sequence"/>
</dbReference>
<keyword evidence="1" id="KW-0812">Transmembrane</keyword>
<proteinExistence type="predicted"/>
<evidence type="ECO:0000256" key="1">
    <source>
        <dbReference type="SAM" id="Phobius"/>
    </source>
</evidence>
<accession>A0A2X3KD07</accession>
<dbReference type="EMBL" id="UARW01000010">
    <property type="protein sequence ID" value="SQD03995.1"/>
    <property type="molecule type" value="Genomic_DNA"/>
</dbReference>
<evidence type="ECO:0000313" key="4">
    <source>
        <dbReference type="Proteomes" id="UP000250991"/>
    </source>
</evidence>